<feature type="domain" description="Transcriptional regulator LacI/GalR-like sensor" evidence="4">
    <location>
        <begin position="2"/>
        <end position="93"/>
    </location>
</feature>
<evidence type="ECO:0000313" key="6">
    <source>
        <dbReference type="Proteomes" id="UP000019102"/>
    </source>
</evidence>
<dbReference type="AlphaFoldDB" id="W4VHB3"/>
<dbReference type="SUPFAM" id="SSF53822">
    <property type="entry name" value="Periplasmic binding protein-like I"/>
    <property type="match status" value="1"/>
</dbReference>
<comment type="caution">
    <text evidence="5">The sequence shown here is derived from an EMBL/GenBank/DDBJ whole genome shotgun (WGS) entry which is preliminary data.</text>
</comment>
<evidence type="ECO:0000256" key="2">
    <source>
        <dbReference type="ARBA" id="ARBA00023125"/>
    </source>
</evidence>
<dbReference type="InterPro" id="IPR028082">
    <property type="entry name" value="Peripla_BP_I"/>
</dbReference>
<organism evidence="5 6">
    <name type="scientific">Gracilibacillus boraciitolerans JCM 21714</name>
    <dbReference type="NCBI Taxonomy" id="1298598"/>
    <lineage>
        <taxon>Bacteria</taxon>
        <taxon>Bacillati</taxon>
        <taxon>Bacillota</taxon>
        <taxon>Bacilli</taxon>
        <taxon>Bacillales</taxon>
        <taxon>Bacillaceae</taxon>
        <taxon>Gracilibacillus</taxon>
    </lineage>
</organism>
<accession>W4VHB3</accession>
<evidence type="ECO:0000259" key="4">
    <source>
        <dbReference type="Pfam" id="PF13377"/>
    </source>
</evidence>
<dbReference type="Proteomes" id="UP000019102">
    <property type="component" value="Unassembled WGS sequence"/>
</dbReference>
<evidence type="ECO:0000256" key="3">
    <source>
        <dbReference type="ARBA" id="ARBA00023163"/>
    </source>
</evidence>
<dbReference type="PANTHER" id="PTHR30146">
    <property type="entry name" value="LACI-RELATED TRANSCRIPTIONAL REPRESSOR"/>
    <property type="match status" value="1"/>
</dbReference>
<keyword evidence="6" id="KW-1185">Reference proteome</keyword>
<dbReference type="eggNOG" id="COG1609">
    <property type="taxonomic scope" value="Bacteria"/>
</dbReference>
<name>W4VHB3_9BACI</name>
<evidence type="ECO:0000256" key="1">
    <source>
        <dbReference type="ARBA" id="ARBA00023015"/>
    </source>
</evidence>
<proteinExistence type="predicted"/>
<dbReference type="PANTHER" id="PTHR30146:SF150">
    <property type="entry name" value="ARABINOSE METABOLISM TRANSCRIPTIONAL REPRESSOR"/>
    <property type="match status" value="1"/>
</dbReference>
<sequence>MVCYNDQLVLKLMDVLRENDIRIPEDISFIGYDDSLLAEISEVKLTSVIHPKSQLGLDAAKAMIKMIDKKGTYIDNKELSMLYEPHIKERQSTITLKKNSNVS</sequence>
<dbReference type="EMBL" id="BAVS01000003">
    <property type="protein sequence ID" value="GAE92149.1"/>
    <property type="molecule type" value="Genomic_DNA"/>
</dbReference>
<reference evidence="5 6" key="1">
    <citation type="journal article" date="2014" name="Genome Announc.">
        <title>Draft Genome Sequence of the Boron-Tolerant and Moderately Halotolerant Bacterium Gracilibacillus boraciitolerans JCM 21714T.</title>
        <authorList>
            <person name="Ahmed I."/>
            <person name="Oshima K."/>
            <person name="Suda W."/>
            <person name="Kitamura K."/>
            <person name="Iida T."/>
            <person name="Ohmori Y."/>
            <person name="Fujiwara T."/>
            <person name="Hattori M."/>
            <person name="Ohkuma M."/>
        </authorList>
    </citation>
    <scope>NUCLEOTIDE SEQUENCE [LARGE SCALE GENOMIC DNA]</scope>
    <source>
        <strain evidence="5 6">JCM 21714</strain>
    </source>
</reference>
<dbReference type="Gene3D" id="3.40.50.2300">
    <property type="match status" value="2"/>
</dbReference>
<keyword evidence="2" id="KW-0238">DNA-binding</keyword>
<keyword evidence="1" id="KW-0805">Transcription regulation</keyword>
<dbReference type="GO" id="GO:0000976">
    <property type="term" value="F:transcription cis-regulatory region binding"/>
    <property type="evidence" value="ECO:0007669"/>
    <property type="project" value="TreeGrafter"/>
</dbReference>
<dbReference type="Pfam" id="PF13377">
    <property type="entry name" value="Peripla_BP_3"/>
    <property type="match status" value="1"/>
</dbReference>
<gene>
    <name evidence="5" type="ORF">JCM21714_1131</name>
</gene>
<dbReference type="STRING" id="1298598.JCM21714_1131"/>
<evidence type="ECO:0000313" key="5">
    <source>
        <dbReference type="EMBL" id="GAE92149.1"/>
    </source>
</evidence>
<protein>
    <submittedName>
        <fullName evidence="5">Transcriptional repressor</fullName>
    </submittedName>
</protein>
<keyword evidence="3" id="KW-0804">Transcription</keyword>
<dbReference type="InterPro" id="IPR046335">
    <property type="entry name" value="LacI/GalR-like_sensor"/>
</dbReference>
<dbReference type="GO" id="GO:0003700">
    <property type="term" value="F:DNA-binding transcription factor activity"/>
    <property type="evidence" value="ECO:0007669"/>
    <property type="project" value="TreeGrafter"/>
</dbReference>